<proteinExistence type="inferred from homology"/>
<evidence type="ECO:0000256" key="1">
    <source>
        <dbReference type="ARBA" id="ARBA00006484"/>
    </source>
</evidence>
<dbReference type="GO" id="GO:0016491">
    <property type="term" value="F:oxidoreductase activity"/>
    <property type="evidence" value="ECO:0007669"/>
    <property type="project" value="UniProtKB-KW"/>
</dbReference>
<dbReference type="Pfam" id="PF00106">
    <property type="entry name" value="adh_short"/>
    <property type="match status" value="1"/>
</dbReference>
<evidence type="ECO:0000256" key="2">
    <source>
        <dbReference type="ARBA" id="ARBA00023002"/>
    </source>
</evidence>
<organism evidence="3">
    <name type="scientific">Bionectria ochroleuca</name>
    <name type="common">Gliocladium roseum</name>
    <dbReference type="NCBI Taxonomy" id="29856"/>
    <lineage>
        <taxon>Eukaryota</taxon>
        <taxon>Fungi</taxon>
        <taxon>Dikarya</taxon>
        <taxon>Ascomycota</taxon>
        <taxon>Pezizomycotina</taxon>
        <taxon>Sordariomycetes</taxon>
        <taxon>Hypocreomycetidae</taxon>
        <taxon>Hypocreales</taxon>
        <taxon>Bionectriaceae</taxon>
        <taxon>Clonostachys</taxon>
    </lineage>
</organism>
<comment type="similarity">
    <text evidence="1">Belongs to the short-chain dehydrogenases/reductases (SDR) family.</text>
</comment>
<dbReference type="EMBL" id="CDPU01000029">
    <property type="protein sequence ID" value="CEO52606.1"/>
    <property type="molecule type" value="Genomic_DNA"/>
</dbReference>
<evidence type="ECO:0008006" key="4">
    <source>
        <dbReference type="Google" id="ProtNLM"/>
    </source>
</evidence>
<dbReference type="InterPro" id="IPR002347">
    <property type="entry name" value="SDR_fam"/>
</dbReference>
<protein>
    <recommendedName>
        <fullName evidence="4">Ketoreductase (KR) domain-containing protein</fullName>
    </recommendedName>
</protein>
<dbReference type="Gene3D" id="3.40.50.720">
    <property type="entry name" value="NAD(P)-binding Rossmann-like Domain"/>
    <property type="match status" value="1"/>
</dbReference>
<keyword evidence="2" id="KW-0560">Oxidoreductase</keyword>
<dbReference type="SUPFAM" id="SSF51735">
    <property type="entry name" value="NAD(P)-binding Rossmann-fold domains"/>
    <property type="match status" value="1"/>
</dbReference>
<reference evidence="3" key="1">
    <citation type="submission" date="2015-01" db="EMBL/GenBank/DDBJ databases">
        <authorList>
            <person name="Durling Mikael"/>
        </authorList>
    </citation>
    <scope>NUCLEOTIDE SEQUENCE</scope>
</reference>
<name>A0A0B7KD07_BIOOC</name>
<dbReference type="PANTHER" id="PTHR43669:SF3">
    <property type="entry name" value="ALCOHOL DEHYDROGENASE, PUTATIVE (AFU_ORTHOLOGUE AFUA_3G03445)-RELATED"/>
    <property type="match status" value="1"/>
</dbReference>
<dbReference type="AlphaFoldDB" id="A0A0B7KD07"/>
<dbReference type="PANTHER" id="PTHR43669">
    <property type="entry name" value="5-KETO-D-GLUCONATE 5-REDUCTASE"/>
    <property type="match status" value="1"/>
</dbReference>
<accession>A0A0B7KD07</accession>
<gene>
    <name evidence="3" type="ORF">BN869_000008664_1</name>
</gene>
<dbReference type="InterPro" id="IPR036291">
    <property type="entry name" value="NAD(P)-bd_dom_sf"/>
</dbReference>
<evidence type="ECO:0000313" key="3">
    <source>
        <dbReference type="EMBL" id="CEO52606.1"/>
    </source>
</evidence>
<sequence>MTFRTDRPLILVGSGPGIGRHIACEFASRKFNKVALLARNAGRLAEDQAAVQAATDNKIEVRTYPVDITNDEEFIATLDKIEKEMGSPEVFYYNAARVTLSKLLESDGKEMEYDFQINCTSLHTAAKWAIPRLVSLADTDADARPSLLVTSSLLPLDPIPDLFALSMAKAAQRNMTQSLAKVYGPKGVHIGMVLVGGPVDPAHITLSPSNIASRTWGLFEEPKEKQTFEIQVV</sequence>